<evidence type="ECO:0000256" key="7">
    <source>
        <dbReference type="SAM" id="MobiDB-lite"/>
    </source>
</evidence>
<name>U5VYZ0_9ACTN</name>
<dbReference type="AlphaFoldDB" id="U5VYZ0"/>
<reference evidence="9 10" key="1">
    <citation type="journal article" date="2014" name="J. Biotechnol.">
        <title>Complete genome sequence of the actinobacterium Actinoplanes friuliensis HAG 010964, producer of the lipopeptide antibiotic friulimycin.</title>
        <authorList>
            <person name="Ruckert C."/>
            <person name="Szczepanowski R."/>
            <person name="Albersmeier A."/>
            <person name="Goesmann A."/>
            <person name="Fischer N."/>
            <person name="Steinkamper A."/>
            <person name="Puhler A."/>
            <person name="Biener R."/>
            <person name="Schwartz D."/>
            <person name="Kalinowski J."/>
        </authorList>
    </citation>
    <scope>NUCLEOTIDE SEQUENCE [LARGE SCALE GENOMIC DNA]</scope>
    <source>
        <strain evidence="9 10">DSM 7358</strain>
    </source>
</reference>
<protein>
    <submittedName>
        <fullName evidence="9">Major facilitator superfamily protein</fullName>
    </submittedName>
</protein>
<feature type="transmembrane region" description="Helical" evidence="8">
    <location>
        <begin position="351"/>
        <end position="374"/>
    </location>
</feature>
<gene>
    <name evidence="9" type="ORF">AFR_18975</name>
</gene>
<evidence type="ECO:0000256" key="2">
    <source>
        <dbReference type="ARBA" id="ARBA00022448"/>
    </source>
</evidence>
<keyword evidence="6 8" id="KW-0472">Membrane</keyword>
<feature type="transmembrane region" description="Helical" evidence="8">
    <location>
        <begin position="380"/>
        <end position="399"/>
    </location>
</feature>
<dbReference type="eggNOG" id="COG0477">
    <property type="taxonomic scope" value="Bacteria"/>
</dbReference>
<feature type="transmembrane region" description="Helical" evidence="8">
    <location>
        <begin position="104"/>
        <end position="124"/>
    </location>
</feature>
<evidence type="ECO:0000256" key="3">
    <source>
        <dbReference type="ARBA" id="ARBA00022475"/>
    </source>
</evidence>
<evidence type="ECO:0000256" key="1">
    <source>
        <dbReference type="ARBA" id="ARBA00004651"/>
    </source>
</evidence>
<keyword evidence="2" id="KW-0813">Transport</keyword>
<feature type="transmembrane region" description="Helical" evidence="8">
    <location>
        <begin position="253"/>
        <end position="275"/>
    </location>
</feature>
<dbReference type="HOGENOM" id="CLU_034180_13_2_11"/>
<feature type="region of interest" description="Disordered" evidence="7">
    <location>
        <begin position="408"/>
        <end position="433"/>
    </location>
</feature>
<keyword evidence="10" id="KW-1185">Reference proteome</keyword>
<evidence type="ECO:0000256" key="4">
    <source>
        <dbReference type="ARBA" id="ARBA00022692"/>
    </source>
</evidence>
<accession>U5VYZ0</accession>
<sequence length="433" mass="45478">MTGSLWRSRSFLLLWGGQTAGEVGARISGVAVPLLAATVLHASVFQVSVLAVLGWVPYLIVSLPAGVLADRVDRRRLMIGCDLGRAVLLLALPVGALTGHLTLVLLYAVVTLTGVLTVFFTVAYRTELPGLVGPERLVDANAKVTMSQELAELAGPALAGALVGLAGAARTFFVNSVTYLISAMALALIRAPARERVAAERVGLRQAIAEGLSFVRRDAILVKLLACTAVSNFFVMATHGVDVVFLTRELGASAVQVGLVFSLGAVGGVLAGTVADRLTRWVGTARTIWVSMVVPGPLYLLIPAAQPGWGLLLFAAGFAAFGANAMLYNVSALSYRQRITPPPLLGRVNASFLWISYGSIPLGALAGGALGSAFGLRPALLIAVLGMWSASLFVVFSPLRGLRDFPAAATRSDDAPGDQRRGQQREREAGRRD</sequence>
<keyword evidence="5 8" id="KW-1133">Transmembrane helix</keyword>
<dbReference type="PANTHER" id="PTHR23513:SF6">
    <property type="entry name" value="MAJOR FACILITATOR SUPERFAMILY ASSOCIATED DOMAIN-CONTAINING PROTEIN"/>
    <property type="match status" value="1"/>
</dbReference>
<dbReference type="PANTHER" id="PTHR23513">
    <property type="entry name" value="INTEGRAL MEMBRANE EFFLUX PROTEIN-RELATED"/>
    <property type="match status" value="1"/>
</dbReference>
<dbReference type="SUPFAM" id="SSF103473">
    <property type="entry name" value="MFS general substrate transporter"/>
    <property type="match status" value="1"/>
</dbReference>
<dbReference type="OrthoDB" id="9815525at2"/>
<comment type="subcellular location">
    <subcellularLocation>
        <location evidence="1">Cell membrane</location>
        <topology evidence="1">Multi-pass membrane protein</topology>
    </subcellularLocation>
</comment>
<evidence type="ECO:0000313" key="10">
    <source>
        <dbReference type="Proteomes" id="UP000017746"/>
    </source>
</evidence>
<dbReference type="InterPro" id="IPR036259">
    <property type="entry name" value="MFS_trans_sf"/>
</dbReference>
<proteinExistence type="predicted"/>
<dbReference type="EMBL" id="CP006272">
    <property type="protein sequence ID" value="AGZ42069.1"/>
    <property type="molecule type" value="Genomic_DNA"/>
</dbReference>
<dbReference type="CDD" id="cd06173">
    <property type="entry name" value="MFS_MefA_like"/>
    <property type="match status" value="1"/>
</dbReference>
<evidence type="ECO:0000313" key="9">
    <source>
        <dbReference type="EMBL" id="AGZ42069.1"/>
    </source>
</evidence>
<dbReference type="PATRIC" id="fig|1246995.3.peg.3854"/>
<keyword evidence="4 8" id="KW-0812">Transmembrane</keyword>
<dbReference type="GO" id="GO:0005886">
    <property type="term" value="C:plasma membrane"/>
    <property type="evidence" value="ECO:0007669"/>
    <property type="project" value="UniProtKB-SubCell"/>
</dbReference>
<evidence type="ECO:0000256" key="6">
    <source>
        <dbReference type="ARBA" id="ARBA00023136"/>
    </source>
</evidence>
<evidence type="ECO:0000256" key="8">
    <source>
        <dbReference type="SAM" id="Phobius"/>
    </source>
</evidence>
<feature type="transmembrane region" description="Helical" evidence="8">
    <location>
        <begin position="172"/>
        <end position="191"/>
    </location>
</feature>
<dbReference type="InterPro" id="IPR010290">
    <property type="entry name" value="TM_effector"/>
</dbReference>
<dbReference type="KEGG" id="afs:AFR_18975"/>
<evidence type="ECO:0000256" key="5">
    <source>
        <dbReference type="ARBA" id="ARBA00022989"/>
    </source>
</evidence>
<dbReference type="Proteomes" id="UP000017746">
    <property type="component" value="Chromosome"/>
</dbReference>
<feature type="transmembrane region" description="Helical" evidence="8">
    <location>
        <begin position="287"/>
        <end position="305"/>
    </location>
</feature>
<organism evidence="9 10">
    <name type="scientific">Actinoplanes friuliensis DSM 7358</name>
    <dbReference type="NCBI Taxonomy" id="1246995"/>
    <lineage>
        <taxon>Bacteria</taxon>
        <taxon>Bacillati</taxon>
        <taxon>Actinomycetota</taxon>
        <taxon>Actinomycetes</taxon>
        <taxon>Micromonosporales</taxon>
        <taxon>Micromonosporaceae</taxon>
        <taxon>Actinoplanes</taxon>
    </lineage>
</organism>
<feature type="transmembrane region" description="Helical" evidence="8">
    <location>
        <begin position="220"/>
        <end position="241"/>
    </location>
</feature>
<feature type="compositionally biased region" description="Basic and acidic residues" evidence="7">
    <location>
        <begin position="411"/>
        <end position="433"/>
    </location>
</feature>
<keyword evidence="3" id="KW-1003">Cell membrane</keyword>
<dbReference type="Gene3D" id="1.20.1250.20">
    <property type="entry name" value="MFS general substrate transporter like domains"/>
    <property type="match status" value="1"/>
</dbReference>
<dbReference type="STRING" id="1246995.AFR_18975"/>
<dbReference type="Pfam" id="PF05977">
    <property type="entry name" value="MFS_3"/>
    <property type="match status" value="1"/>
</dbReference>
<feature type="transmembrane region" description="Helical" evidence="8">
    <location>
        <begin position="311"/>
        <end position="330"/>
    </location>
</feature>
<dbReference type="RefSeq" id="WP_023362442.1">
    <property type="nucleotide sequence ID" value="NC_022657.1"/>
</dbReference>